<keyword evidence="1" id="KW-0472">Membrane</keyword>
<comment type="caution">
    <text evidence="4">The sequence shown here is derived from an EMBL/GenBank/DDBJ whole genome shotgun (WGS) entry which is preliminary data.</text>
</comment>
<evidence type="ECO:0000259" key="3">
    <source>
        <dbReference type="Pfam" id="PF07715"/>
    </source>
</evidence>
<dbReference type="Gene3D" id="2.60.40.1120">
    <property type="entry name" value="Carboxypeptidase-like, regulatory domain"/>
    <property type="match status" value="1"/>
</dbReference>
<dbReference type="InterPro" id="IPR023997">
    <property type="entry name" value="TonB-dep_OMP_SusC/RagA_CS"/>
</dbReference>
<dbReference type="SUPFAM" id="SSF56935">
    <property type="entry name" value="Porins"/>
    <property type="match status" value="1"/>
</dbReference>
<dbReference type="SUPFAM" id="SSF49464">
    <property type="entry name" value="Carboxypeptidase regulatory domain-like"/>
    <property type="match status" value="1"/>
</dbReference>
<dbReference type="Gene3D" id="2.170.130.10">
    <property type="entry name" value="TonB-dependent receptor, plug domain"/>
    <property type="match status" value="1"/>
</dbReference>
<gene>
    <name evidence="4" type="primary">tonB_3</name>
    <name evidence="4" type="ORF">HMPREF9019_1290</name>
</gene>
<feature type="signal peptide" evidence="2">
    <location>
        <begin position="1"/>
        <end position="21"/>
    </location>
</feature>
<dbReference type="InterPro" id="IPR023996">
    <property type="entry name" value="TonB-dep_OMP_SusC/RagA"/>
</dbReference>
<dbReference type="AlphaFoldDB" id="D1W103"/>
<evidence type="ECO:0000313" key="4">
    <source>
        <dbReference type="EMBL" id="EFA97069.1"/>
    </source>
</evidence>
<evidence type="ECO:0000256" key="2">
    <source>
        <dbReference type="SAM" id="SignalP"/>
    </source>
</evidence>
<dbReference type="NCBIfam" id="TIGR04056">
    <property type="entry name" value="OMP_RagA_SusC"/>
    <property type="match status" value="1"/>
</dbReference>
<keyword evidence="1" id="KW-0813">Transport</keyword>
<keyword evidence="5" id="KW-1185">Reference proteome</keyword>
<evidence type="ECO:0000256" key="1">
    <source>
        <dbReference type="PROSITE-ProRule" id="PRU01360"/>
    </source>
</evidence>
<dbReference type="FunFam" id="2.170.130.10:FF:000003">
    <property type="entry name" value="SusC/RagA family TonB-linked outer membrane protein"/>
    <property type="match status" value="1"/>
</dbReference>
<dbReference type="eggNOG" id="COG1629">
    <property type="taxonomic scope" value="Bacteria"/>
</dbReference>
<dbReference type="PROSITE" id="PS52016">
    <property type="entry name" value="TONB_DEPENDENT_REC_3"/>
    <property type="match status" value="1"/>
</dbReference>
<dbReference type="GO" id="GO:0009279">
    <property type="term" value="C:cell outer membrane"/>
    <property type="evidence" value="ECO:0007669"/>
    <property type="project" value="UniProtKB-SubCell"/>
</dbReference>
<dbReference type="Pfam" id="PF07715">
    <property type="entry name" value="Plug"/>
    <property type="match status" value="1"/>
</dbReference>
<dbReference type="InterPro" id="IPR008969">
    <property type="entry name" value="CarboxyPept-like_regulatory"/>
</dbReference>
<dbReference type="RefSeq" id="WP_008125058.1">
    <property type="nucleotide sequence ID" value="NZ_ADEF01000048.1"/>
</dbReference>
<evidence type="ECO:0000313" key="5">
    <source>
        <dbReference type="Proteomes" id="UP000004001"/>
    </source>
</evidence>
<keyword evidence="1" id="KW-0812">Transmembrane</keyword>
<keyword evidence="1" id="KW-1134">Transmembrane beta strand</keyword>
<comment type="subcellular location">
    <subcellularLocation>
        <location evidence="1">Cell outer membrane</location>
        <topology evidence="1">Multi-pass membrane protein</topology>
    </subcellularLocation>
</comment>
<feature type="chain" id="PRO_5003025946" evidence="2">
    <location>
        <begin position="22"/>
        <end position="1027"/>
    </location>
</feature>
<keyword evidence="1" id="KW-0998">Cell outer membrane</keyword>
<sequence length="1027" mass="115127">MNTKRLILFVSFVFTMLSAIGQGKTVTGEVFSETGETIVGATVRLKSDARVATITDVNGKFSINAKDGDKLLVSYLGYKTSEVSAHDGMKVKLQLSSTELNEYVVTAFGTGQKKVSIVGSVQTIRPRELKIPTPNLSAAFAGRIAGMIAVQRSGAPRSDGADFWIRGMSTTSPATSPLIILDGVQITADDLNALDPEVIAEFSVLKDATATALYGSRGANGVIIVTTKTGDNQVKPSVSIRVEGYVNTPTRLPKFVDGPRFMELFNEAITNLPTGATPYSKEKIEGTRQGLNPYAFPNVRWYDELFRNHTFNQKVNMNISGGGKRLNYFMSATVDHQTGMLKNVSQRYYGYNNQLDYWRYAFQNNIQMNLTRSTTIALRLNTQICNSRGPNSNVGGIFNAVINSNPVDFPINYPATDYQNYVRWGSKNLGWMGAQNPMADAVNGYTNNFSSTVIANLQLDQDLSMLVHGLKLSALASFKNWSYTDTERMRDHNFFELKSYAKKSDGTYDLSLQPIGREQDTSLRSNGWSQGNRSVYFHVMLLWNQKFGEHELGAMVNYNQDELARNVADRNLLGNLPYRKQGLAGRITYGYANKYLFEANFGYNGSENFAKGNRFGFFPSMAVGYNVSEERFWIPLKGYIPFFKLRTSYGLVGNDQIGGTRFAYMSNIYMTGGPSYTTGINQDYSKSGPKYEQFENKGITWEVGQKLNLGIDMRLFDGLSLSADFFREYRKNVFQRRGVVPSYMGTLRTKLYGNLAEVSNRGVDVSLDYNKQVTGDLYIGLRGTFTYTKNKIEKWDEPAYQEYPRQAYVGASLQTIYGYEAERLFIDEADVKNSPSQKALSPNVSVGDIKYKDQPNVDGKCDGKIDGNDIVPLGYPRVPQIVYGFGGNVKFKKIDFGMFFQGVAQTSMLLNYFHPFGSFSNRNVLKFIDDDHWSPENKNPYAAYPRLTKDDMPNNTQASSYWLRDASFLKLKNVELGYSFKHVRVYLSAINVCTFSKFKLWDPEMGGGNGLAYPTQRTFNLGLQMNL</sequence>
<dbReference type="InterPro" id="IPR039426">
    <property type="entry name" value="TonB-dep_rcpt-like"/>
</dbReference>
<dbReference type="InterPro" id="IPR012910">
    <property type="entry name" value="Plug_dom"/>
</dbReference>
<accession>D1W103</accession>
<dbReference type="Proteomes" id="UP000004001">
    <property type="component" value="Unassembled WGS sequence"/>
</dbReference>
<comment type="similarity">
    <text evidence="1">Belongs to the TonB-dependent receptor family.</text>
</comment>
<proteinExistence type="inferred from homology"/>
<dbReference type="NCBIfam" id="TIGR04057">
    <property type="entry name" value="SusC_RagA_signa"/>
    <property type="match status" value="1"/>
</dbReference>
<name>D1W103_9BACT</name>
<reference evidence="4 5" key="1">
    <citation type="submission" date="2009-12" db="EMBL/GenBank/DDBJ databases">
        <title>Genome Sequence of Prevotella timonensis CRIS 5C-B1.</title>
        <authorList>
            <person name="Durkin A.S."/>
            <person name="Madupu R."/>
            <person name="Torralba M."/>
            <person name="Methe B."/>
            <person name="Sutton G."/>
            <person name="Strausberg R.L."/>
            <person name="Nelson K.E."/>
        </authorList>
    </citation>
    <scope>NUCLEOTIDE SEQUENCE [LARGE SCALE GENOMIC DNA]</scope>
    <source>
        <strain evidence="4 5">CRIS 5C-B1</strain>
    </source>
</reference>
<dbReference type="Pfam" id="PF13715">
    <property type="entry name" value="CarbopepD_reg_2"/>
    <property type="match status" value="1"/>
</dbReference>
<dbReference type="EMBL" id="ADEF01000048">
    <property type="protein sequence ID" value="EFA97069.1"/>
    <property type="molecule type" value="Genomic_DNA"/>
</dbReference>
<protein>
    <submittedName>
        <fullName evidence="4">TonB-linked outer membrane protein, SusC/RagA family</fullName>
    </submittedName>
</protein>
<keyword evidence="2" id="KW-0732">Signal</keyword>
<dbReference type="InterPro" id="IPR037066">
    <property type="entry name" value="Plug_dom_sf"/>
</dbReference>
<feature type="domain" description="TonB-dependent receptor plug" evidence="3">
    <location>
        <begin position="115"/>
        <end position="222"/>
    </location>
</feature>
<organism evidence="4 5">
    <name type="scientific">Hoylesella timonensis CRIS 5C-B1</name>
    <dbReference type="NCBI Taxonomy" id="679189"/>
    <lineage>
        <taxon>Bacteria</taxon>
        <taxon>Pseudomonadati</taxon>
        <taxon>Bacteroidota</taxon>
        <taxon>Bacteroidia</taxon>
        <taxon>Bacteroidales</taxon>
        <taxon>Prevotellaceae</taxon>
        <taxon>Hoylesella</taxon>
    </lineage>
</organism>